<evidence type="ECO:0000313" key="3">
    <source>
        <dbReference type="EMBL" id="KNY30512.1"/>
    </source>
</evidence>
<sequence>MYYLLYGVLVGVLFGCIDMFFIAHRKSINTKGNLLWAFINKVLLGFLMGLAKFLISS</sequence>
<protein>
    <submittedName>
        <fullName evidence="2">Uncharacterized protein</fullName>
    </submittedName>
</protein>
<feature type="transmembrane region" description="Helical" evidence="1">
    <location>
        <begin position="35"/>
        <end position="55"/>
    </location>
</feature>
<accession>A0A0L6JXM6</accession>
<proteinExistence type="predicted"/>
<dbReference type="EMBL" id="LGTC01000001">
    <property type="protein sequence ID" value="KNY30512.1"/>
    <property type="molecule type" value="Genomic_DNA"/>
</dbReference>
<dbReference type="RefSeq" id="WP_160317769.1">
    <property type="nucleotide sequence ID" value="NZ_LGTC01000001.1"/>
</dbReference>
<keyword evidence="1" id="KW-1133">Transmembrane helix</keyword>
<keyword evidence="1" id="KW-0812">Transmembrane</keyword>
<name>A0A0L6JXM6_9FIRM</name>
<comment type="caution">
    <text evidence="2">The sequence shown here is derived from an EMBL/GenBank/DDBJ whole genome shotgun (WGS) entry which is preliminary data.</text>
</comment>
<gene>
    <name evidence="2" type="ORF">Bccel_5784</name>
    <name evidence="3" type="ORF">Bccel_5792</name>
</gene>
<dbReference type="AlphaFoldDB" id="A0A0L6JXM6"/>
<organism evidence="2 4">
    <name type="scientific">Pseudobacteroides cellulosolvens ATCC 35603 = DSM 2933</name>
    <dbReference type="NCBI Taxonomy" id="398512"/>
    <lineage>
        <taxon>Bacteria</taxon>
        <taxon>Bacillati</taxon>
        <taxon>Bacillota</taxon>
        <taxon>Clostridia</taxon>
        <taxon>Eubacteriales</taxon>
        <taxon>Oscillospiraceae</taxon>
        <taxon>Pseudobacteroides</taxon>
    </lineage>
</organism>
<reference evidence="4" key="2">
    <citation type="submission" date="2015-07" db="EMBL/GenBank/DDBJ databases">
        <title>Near-Complete Genome Sequence of the Cellulolytic Bacterium Bacteroides (Pseudobacteroides) cellulosolvens ATCC 35603.</title>
        <authorList>
            <person name="Dassa B."/>
            <person name="Utturkar S.M."/>
            <person name="Klingeman D.M."/>
            <person name="Hurt R.A."/>
            <person name="Keller M."/>
            <person name="Xu J."/>
            <person name="Reddy Y.H.K."/>
            <person name="Borovok I."/>
            <person name="Grinberg I.R."/>
            <person name="Lamed R."/>
            <person name="Zhivin O."/>
            <person name="Bayer E.A."/>
            <person name="Brown S.D."/>
        </authorList>
    </citation>
    <scope>NUCLEOTIDE SEQUENCE [LARGE SCALE GENOMIC DNA]</scope>
    <source>
        <strain evidence="4">DSM 2933</strain>
    </source>
</reference>
<evidence type="ECO:0000313" key="2">
    <source>
        <dbReference type="EMBL" id="KNY30504.1"/>
    </source>
</evidence>
<evidence type="ECO:0000313" key="4">
    <source>
        <dbReference type="Proteomes" id="UP000036923"/>
    </source>
</evidence>
<evidence type="ECO:0000256" key="1">
    <source>
        <dbReference type="SAM" id="Phobius"/>
    </source>
</evidence>
<reference evidence="2" key="1">
    <citation type="submission" date="2015-07" db="EMBL/GenBank/DDBJ databases">
        <title>MeaNS - Measles Nucleotide Surveillance Program.</title>
        <authorList>
            <person name="Tran T."/>
            <person name="Druce J."/>
        </authorList>
    </citation>
    <scope>NUCLEOTIDE SEQUENCE</scope>
    <source>
        <strain evidence="2">DSM 2933</strain>
    </source>
</reference>
<dbReference type="Proteomes" id="UP000036923">
    <property type="component" value="Unassembled WGS sequence"/>
</dbReference>
<keyword evidence="4" id="KW-1185">Reference proteome</keyword>
<keyword evidence="1" id="KW-0472">Membrane</keyword>
<feature type="transmembrane region" description="Helical" evidence="1">
    <location>
        <begin position="6"/>
        <end position="23"/>
    </location>
</feature>
<dbReference type="EMBL" id="LGTC01000001">
    <property type="protein sequence ID" value="KNY30504.1"/>
    <property type="molecule type" value="Genomic_DNA"/>
</dbReference>